<dbReference type="SUPFAM" id="SSF54928">
    <property type="entry name" value="RNA-binding domain, RBD"/>
    <property type="match status" value="1"/>
</dbReference>
<dbReference type="GO" id="GO:0007624">
    <property type="term" value="P:ultradian rhythm"/>
    <property type="evidence" value="ECO:0007669"/>
    <property type="project" value="InterPro"/>
</dbReference>
<feature type="domain" description="RRM" evidence="5">
    <location>
        <begin position="143"/>
        <end position="222"/>
    </location>
</feature>
<dbReference type="GO" id="GO:0003723">
    <property type="term" value="F:RNA binding"/>
    <property type="evidence" value="ECO:0007669"/>
    <property type="project" value="UniProtKB-UniRule"/>
</dbReference>
<dbReference type="InterPro" id="IPR035979">
    <property type="entry name" value="RBD_domain_sf"/>
</dbReference>
<feature type="region of interest" description="Disordered" evidence="4">
    <location>
        <begin position="492"/>
        <end position="519"/>
    </location>
</feature>
<feature type="compositionally biased region" description="Basic and acidic residues" evidence="4">
    <location>
        <begin position="406"/>
        <end position="420"/>
    </location>
</feature>
<name>A0A7R8ZWY8_9CRUS</name>
<reference evidence="6" key="1">
    <citation type="submission" date="2020-11" db="EMBL/GenBank/DDBJ databases">
        <authorList>
            <person name="Tran Van P."/>
        </authorList>
    </citation>
    <scope>NUCLEOTIDE SEQUENCE</scope>
</reference>
<dbReference type="Gene3D" id="3.30.70.330">
    <property type="match status" value="1"/>
</dbReference>
<evidence type="ECO:0000313" key="6">
    <source>
        <dbReference type="EMBL" id="CAD7239962.1"/>
    </source>
</evidence>
<dbReference type="PANTHER" id="PTHR16001:SF4">
    <property type="entry name" value="ECTO-NOX DISULFIDE-THIOL EXCHANGER 1-LIKE PROTEIN"/>
    <property type="match status" value="1"/>
</dbReference>
<evidence type="ECO:0000259" key="5">
    <source>
        <dbReference type="PROSITE" id="PS50102"/>
    </source>
</evidence>
<sequence length="606" mass="69765">MTSPSSNPDYDDQYCEALYTRRAGRSRCSREPDTRWDTPSNASWKSDFNRDRDSKREKEESRRFSRAASDDDVTVYSMSPASIGESNGQVLPGTVPLSQNRPLPEDPNVKDVKEIIFCESCTLFPPSPNAPPPHTRERPPGCRTVFVGGLPENVTEGILGEIFNRCGPISRIRMSKKNFCHIRFETEDCVDRALYLSGYKVRMGTGSGPESSGRLHVDYAEARDDQYEFECRQRQLQRELRHREQLERNVVSPPAVVHFTESEAQSISEKLKDDSTFLMAVRILVTWLDRGDCSKRNVGVFYSMIQATNSHVRRLVNEKTRHEEELRVVKEQIHQQMQGILIQFGQIEKVFEAACRQKVWDHFTKAQRKNIDQWKKQAADIKDVQLQTALKERGEEEMEVSDSDDEAPKKKAKHDSDMDLEELDRLKEENESLKQKVEAYENELEILKADFQTDMNQKESQLQILQETLKNVQQQLLESRLKEQADEKWIADVQGDKREEGNTVDDRNKKSLGEKNEKSYKDLPPDTVILTHQEIRVIGVVSTFLHIHPWGASTDYILSYLQCMDLGMKAGDLEILLGKFPSLFVQEYSGIGASIERKWKYLGYPT</sequence>
<feature type="coiled-coil region" evidence="3">
    <location>
        <begin position="305"/>
        <end position="332"/>
    </location>
</feature>
<keyword evidence="3" id="KW-0175">Coiled coil</keyword>
<dbReference type="EMBL" id="LR899518">
    <property type="protein sequence ID" value="CAD7239962.1"/>
    <property type="molecule type" value="Genomic_DNA"/>
</dbReference>
<gene>
    <name evidence="6" type="ORF">DSTB1V02_LOCUS1</name>
</gene>
<dbReference type="Pfam" id="PF23267">
    <property type="entry name" value="ENOX1"/>
    <property type="match status" value="1"/>
</dbReference>
<organism evidence="6">
    <name type="scientific">Darwinula stevensoni</name>
    <dbReference type="NCBI Taxonomy" id="69355"/>
    <lineage>
        <taxon>Eukaryota</taxon>
        <taxon>Metazoa</taxon>
        <taxon>Ecdysozoa</taxon>
        <taxon>Arthropoda</taxon>
        <taxon>Crustacea</taxon>
        <taxon>Oligostraca</taxon>
        <taxon>Ostracoda</taxon>
        <taxon>Podocopa</taxon>
        <taxon>Podocopida</taxon>
        <taxon>Darwinulocopina</taxon>
        <taxon>Darwinuloidea</taxon>
        <taxon>Darwinulidae</taxon>
        <taxon>Darwinula</taxon>
    </lineage>
</organism>
<proteinExistence type="predicted"/>
<evidence type="ECO:0000256" key="4">
    <source>
        <dbReference type="SAM" id="MobiDB-lite"/>
    </source>
</evidence>
<evidence type="ECO:0000256" key="2">
    <source>
        <dbReference type="PROSITE-ProRule" id="PRU00176"/>
    </source>
</evidence>
<dbReference type="InterPro" id="IPR012677">
    <property type="entry name" value="Nucleotide-bd_a/b_plait_sf"/>
</dbReference>
<feature type="compositionally biased region" description="Acidic residues" evidence="4">
    <location>
        <begin position="395"/>
        <end position="405"/>
    </location>
</feature>
<dbReference type="InterPro" id="IPR056611">
    <property type="entry name" value="ENOX1/2_dom"/>
</dbReference>
<dbReference type="GO" id="GO:0009897">
    <property type="term" value="C:external side of plasma membrane"/>
    <property type="evidence" value="ECO:0007669"/>
    <property type="project" value="InterPro"/>
</dbReference>
<dbReference type="PANTHER" id="PTHR16001">
    <property type="entry name" value="ECTO-NOX DISULFIDE-THIOL EXCHANGER"/>
    <property type="match status" value="1"/>
</dbReference>
<evidence type="ECO:0000313" key="7">
    <source>
        <dbReference type="Proteomes" id="UP000677054"/>
    </source>
</evidence>
<keyword evidence="7" id="KW-1185">Reference proteome</keyword>
<dbReference type="PROSITE" id="PS50102">
    <property type="entry name" value="RRM"/>
    <property type="match status" value="1"/>
</dbReference>
<feature type="compositionally biased region" description="Polar residues" evidence="4">
    <location>
        <begin position="37"/>
        <end position="46"/>
    </location>
</feature>
<feature type="compositionally biased region" description="Basic and acidic residues" evidence="4">
    <location>
        <begin position="47"/>
        <end position="63"/>
    </location>
</feature>
<protein>
    <recommendedName>
        <fullName evidence="5">RRM domain-containing protein</fullName>
    </recommendedName>
</protein>
<accession>A0A7R8ZWY8</accession>
<dbReference type="InterPro" id="IPR000504">
    <property type="entry name" value="RRM_dom"/>
</dbReference>
<dbReference type="GO" id="GO:0016491">
    <property type="term" value="F:oxidoreductase activity"/>
    <property type="evidence" value="ECO:0007669"/>
    <property type="project" value="InterPro"/>
</dbReference>
<dbReference type="OrthoDB" id="10039782at2759"/>
<dbReference type="EMBL" id="CAJPEV010000001">
    <property type="protein sequence ID" value="CAG0878476.1"/>
    <property type="molecule type" value="Genomic_DNA"/>
</dbReference>
<dbReference type="Pfam" id="PF00076">
    <property type="entry name" value="RRM_1"/>
    <property type="match status" value="1"/>
</dbReference>
<dbReference type="InterPro" id="IPR038876">
    <property type="entry name" value="ENOX"/>
</dbReference>
<feature type="region of interest" description="Disordered" evidence="4">
    <location>
        <begin position="392"/>
        <end position="420"/>
    </location>
</feature>
<keyword evidence="1 2" id="KW-0694">RNA-binding</keyword>
<dbReference type="SMART" id="SM00360">
    <property type="entry name" value="RRM"/>
    <property type="match status" value="1"/>
</dbReference>
<evidence type="ECO:0000256" key="1">
    <source>
        <dbReference type="ARBA" id="ARBA00022884"/>
    </source>
</evidence>
<dbReference type="Proteomes" id="UP000677054">
    <property type="component" value="Unassembled WGS sequence"/>
</dbReference>
<feature type="region of interest" description="Disordered" evidence="4">
    <location>
        <begin position="21"/>
        <end position="106"/>
    </location>
</feature>
<evidence type="ECO:0000256" key="3">
    <source>
        <dbReference type="SAM" id="Coils"/>
    </source>
</evidence>
<dbReference type="AlphaFoldDB" id="A0A7R8ZWY8"/>
<feature type="compositionally biased region" description="Polar residues" evidence="4">
    <location>
        <begin position="76"/>
        <end position="89"/>
    </location>
</feature>